<name>A0A9W6KAZ8_9PSED</name>
<reference evidence="2" key="1">
    <citation type="journal article" date="2014" name="Int. J. Syst. Evol. Microbiol.">
        <title>Complete genome sequence of Corynebacterium casei LMG S-19264T (=DSM 44701T), isolated from a smear-ripened cheese.</title>
        <authorList>
            <consortium name="US DOE Joint Genome Institute (JGI-PGF)"/>
            <person name="Walter F."/>
            <person name="Albersmeier A."/>
            <person name="Kalinowski J."/>
            <person name="Ruckert C."/>
        </authorList>
    </citation>
    <scope>NUCLEOTIDE SEQUENCE</scope>
    <source>
        <strain evidence="2">VKM B-2935</strain>
    </source>
</reference>
<reference evidence="2" key="2">
    <citation type="submission" date="2023-01" db="EMBL/GenBank/DDBJ databases">
        <authorList>
            <person name="Sun Q."/>
            <person name="Evtushenko L."/>
        </authorList>
    </citation>
    <scope>NUCLEOTIDE SEQUENCE</scope>
    <source>
        <strain evidence="2">VKM B-2935</strain>
    </source>
</reference>
<gene>
    <name evidence="2" type="ORF">GCM10017655_51060</name>
</gene>
<dbReference type="InterPro" id="IPR015168">
    <property type="entry name" value="SsuA/THI5"/>
</dbReference>
<dbReference type="GO" id="GO:0009228">
    <property type="term" value="P:thiamine biosynthetic process"/>
    <property type="evidence" value="ECO:0007669"/>
    <property type="project" value="InterPro"/>
</dbReference>
<keyword evidence="3" id="KW-1185">Reference proteome</keyword>
<dbReference type="InterPro" id="IPR027939">
    <property type="entry name" value="NMT1/THI5"/>
</dbReference>
<proteinExistence type="predicted"/>
<dbReference type="Proteomes" id="UP001143328">
    <property type="component" value="Unassembled WGS sequence"/>
</dbReference>
<sequence length="388" mass="42640">MNRFSAFIMTLQPTGIVLSVSRCRAFFLFSTPSGFPRSPARFALGADFYVSSSREKCIMKARLALGSIASILLSFSVQANDKIVLLTSWYAQAEQGGFYQAKAKGIYAANGLDVEIRMGGPQVNGMQLLLNKQADVIINYDLQVLASVQQGLPVVAIGAPFQGDPQGMLTHADVTALEGLKDKKILVSTSGQTTWWPWLKGKYGFTDAQARPYTFNLQPFFADANTAQQGYPTSELFQAQKAGEKANFFLFADAGYPPYGSTLVTRQDVIAQRPEVLQRFVKASMEGWKSYLAEPGAANQLIKQDNPSMNDELLSWGVAKLKEYRLVEGGDAQTQGIGTMTDARWQATRDFMVQANLLSADTDWKKAYDTRFVRELKVLPAAADVAAQ</sequence>
<protein>
    <submittedName>
        <fullName evidence="2">ABC transporter substrate-binding protein</fullName>
    </submittedName>
</protein>
<dbReference type="Gene3D" id="3.40.190.10">
    <property type="entry name" value="Periplasmic binding protein-like II"/>
    <property type="match status" value="2"/>
</dbReference>
<accession>A0A9W6KAZ8</accession>
<organism evidence="2 3">
    <name type="scientific">Pseudomonas turukhanskensis</name>
    <dbReference type="NCBI Taxonomy" id="1806536"/>
    <lineage>
        <taxon>Bacteria</taxon>
        <taxon>Pseudomonadati</taxon>
        <taxon>Pseudomonadota</taxon>
        <taxon>Gammaproteobacteria</taxon>
        <taxon>Pseudomonadales</taxon>
        <taxon>Pseudomonadaceae</taxon>
        <taxon>Pseudomonas</taxon>
    </lineage>
</organism>
<dbReference type="SUPFAM" id="SSF53850">
    <property type="entry name" value="Periplasmic binding protein-like II"/>
    <property type="match status" value="1"/>
</dbReference>
<dbReference type="EMBL" id="BSFN01000032">
    <property type="protein sequence ID" value="GLK92042.1"/>
    <property type="molecule type" value="Genomic_DNA"/>
</dbReference>
<feature type="domain" description="SsuA/THI5-like" evidence="1">
    <location>
        <begin position="95"/>
        <end position="298"/>
    </location>
</feature>
<dbReference type="Pfam" id="PF09084">
    <property type="entry name" value="NMT1"/>
    <property type="match status" value="1"/>
</dbReference>
<evidence type="ECO:0000259" key="1">
    <source>
        <dbReference type="Pfam" id="PF09084"/>
    </source>
</evidence>
<dbReference type="AlphaFoldDB" id="A0A9W6KAZ8"/>
<dbReference type="PANTHER" id="PTHR31528:SF3">
    <property type="entry name" value="THIAMINE BIOSYNTHESIS PROTEIN HI_0357-RELATED"/>
    <property type="match status" value="1"/>
</dbReference>
<evidence type="ECO:0000313" key="2">
    <source>
        <dbReference type="EMBL" id="GLK92042.1"/>
    </source>
</evidence>
<evidence type="ECO:0000313" key="3">
    <source>
        <dbReference type="Proteomes" id="UP001143328"/>
    </source>
</evidence>
<dbReference type="PANTHER" id="PTHR31528">
    <property type="entry name" value="4-AMINO-5-HYDROXYMETHYL-2-METHYLPYRIMIDINE PHOSPHATE SYNTHASE THI11-RELATED"/>
    <property type="match status" value="1"/>
</dbReference>
<comment type="caution">
    <text evidence="2">The sequence shown here is derived from an EMBL/GenBank/DDBJ whole genome shotgun (WGS) entry which is preliminary data.</text>
</comment>